<keyword evidence="5 6" id="KW-0539">Nucleus</keyword>
<evidence type="ECO:0000256" key="3">
    <source>
        <dbReference type="ARBA" id="ARBA00022833"/>
    </source>
</evidence>
<reference evidence="9" key="2">
    <citation type="submission" date="2025-09" db="UniProtKB">
        <authorList>
            <consortium name="Ensembl"/>
        </authorList>
    </citation>
    <scope>IDENTIFICATION</scope>
</reference>
<feature type="compositionally biased region" description="Pro residues" evidence="7">
    <location>
        <begin position="199"/>
        <end position="219"/>
    </location>
</feature>
<evidence type="ECO:0000259" key="8">
    <source>
        <dbReference type="PROSITE" id="PS50809"/>
    </source>
</evidence>
<proteinExistence type="inferred from homology"/>
<accession>A0A2K6V5D7</accession>
<dbReference type="InterPro" id="IPR026607">
    <property type="entry name" value="DMRT"/>
</dbReference>
<dbReference type="GO" id="GO:0005634">
    <property type="term" value="C:nucleus"/>
    <property type="evidence" value="ECO:0007669"/>
    <property type="project" value="UniProtKB-SubCell"/>
</dbReference>
<dbReference type="InterPro" id="IPR036407">
    <property type="entry name" value="DM_DNA-bd_sf"/>
</dbReference>
<comment type="similarity">
    <text evidence="1">Belongs to the DMRT family.</text>
</comment>
<dbReference type="AlphaFoldDB" id="A0A2K6V5D7"/>
<name>A0A2K6V5D7_SAIBB</name>
<dbReference type="GO" id="GO:0000978">
    <property type="term" value="F:RNA polymerase II cis-regulatory region sequence-specific DNA binding"/>
    <property type="evidence" value="ECO:0007669"/>
    <property type="project" value="TreeGrafter"/>
</dbReference>
<keyword evidence="4 6" id="KW-0238">DNA-binding</keyword>
<keyword evidence="2 6" id="KW-0479">Metal-binding</keyword>
<dbReference type="SUPFAM" id="SSF82927">
    <property type="entry name" value="Cysteine-rich DNA binding domain, (DM domain)"/>
    <property type="match status" value="1"/>
</dbReference>
<feature type="compositionally biased region" description="Pro residues" evidence="7">
    <location>
        <begin position="230"/>
        <end position="240"/>
    </location>
</feature>
<gene>
    <name evidence="9" type="primary">DMRTB1</name>
</gene>
<dbReference type="PROSITE" id="PS50809">
    <property type="entry name" value="DM_2"/>
    <property type="match status" value="1"/>
</dbReference>
<dbReference type="GO" id="GO:0000981">
    <property type="term" value="F:DNA-binding transcription factor activity, RNA polymerase II-specific"/>
    <property type="evidence" value="ECO:0007669"/>
    <property type="project" value="TreeGrafter"/>
</dbReference>
<evidence type="ECO:0000313" key="10">
    <source>
        <dbReference type="Proteomes" id="UP000233220"/>
    </source>
</evidence>
<evidence type="ECO:0000256" key="6">
    <source>
        <dbReference type="PROSITE-ProRule" id="PRU00070"/>
    </source>
</evidence>
<evidence type="ECO:0000256" key="5">
    <source>
        <dbReference type="ARBA" id="ARBA00023242"/>
    </source>
</evidence>
<evidence type="ECO:0000256" key="4">
    <source>
        <dbReference type="ARBA" id="ARBA00023125"/>
    </source>
</evidence>
<dbReference type="InterPro" id="IPR001275">
    <property type="entry name" value="DM_DNA-bd"/>
</dbReference>
<evidence type="ECO:0000256" key="7">
    <source>
        <dbReference type="SAM" id="MobiDB-lite"/>
    </source>
</evidence>
<dbReference type="OMA" id="FTDFGRP"/>
<keyword evidence="10" id="KW-1185">Reference proteome</keyword>
<feature type="DNA-binding region" description="DM" evidence="6">
    <location>
        <begin position="11"/>
        <end position="58"/>
    </location>
</feature>
<dbReference type="GO" id="GO:0007281">
    <property type="term" value="P:germ cell development"/>
    <property type="evidence" value="ECO:0007669"/>
    <property type="project" value="TreeGrafter"/>
</dbReference>
<dbReference type="PANTHER" id="PTHR12322">
    <property type="entry name" value="DOUBLESEX AND MAB-3 RELATED TRANSCRIPTION FACTOR DMRT"/>
    <property type="match status" value="1"/>
</dbReference>
<dbReference type="Pfam" id="PF00751">
    <property type="entry name" value="DM"/>
    <property type="match status" value="1"/>
</dbReference>
<reference evidence="9" key="1">
    <citation type="submission" date="2025-08" db="UniProtKB">
        <authorList>
            <consortium name="Ensembl"/>
        </authorList>
    </citation>
    <scope>IDENTIFICATION</scope>
</reference>
<keyword evidence="3 6" id="KW-0862">Zinc</keyword>
<dbReference type="FunFam" id="4.10.1040.10:FF:000001">
    <property type="entry name" value="doublesex- and mab-3-related transcription factor 1"/>
    <property type="match status" value="1"/>
</dbReference>
<protein>
    <submittedName>
        <fullName evidence="9">DMRT like family B with proline rich C-terminal 1</fullName>
    </submittedName>
</protein>
<dbReference type="Gene3D" id="4.10.1040.10">
    <property type="entry name" value="DM DNA-binding domain"/>
    <property type="match status" value="1"/>
</dbReference>
<comment type="subcellular location">
    <subcellularLocation>
        <location evidence="6">Nucleus</location>
    </subcellularLocation>
</comment>
<feature type="domain" description="DM" evidence="8">
    <location>
        <begin position="11"/>
        <end position="58"/>
    </location>
</feature>
<sequence length="277" mass="29919">MADKMLRTPKCSRCRNHGFLVPVKGHAGKCRWKHCLCEKCYLISERQKIMAAQKVLKRQAAEEEQEGPSAFRPFLGGRGHVGPSEQAAVAVPSPAGPPFGAETAGRGCPGLLDLRRPLRPISSPPFADFGRHLSINADRALGPEYPGGSSMHPYCPFPLGYRDAPPGVPLQQGFRHVSRSQYQGGGLASEPVGDFQPSYYPPPPPLPPLPPLPPQPQFLPPGYLSALHFLPPPPPPPPPSTFSLTVLIDTDKENTDDQDAEVPPGEPSQPSSQEQSK</sequence>
<dbReference type="PROSITE" id="PS40000">
    <property type="entry name" value="DM_1"/>
    <property type="match status" value="1"/>
</dbReference>
<organism evidence="9 10">
    <name type="scientific">Saimiri boliviensis boliviensis</name>
    <name type="common">Bolivian squirrel monkey</name>
    <dbReference type="NCBI Taxonomy" id="39432"/>
    <lineage>
        <taxon>Eukaryota</taxon>
        <taxon>Metazoa</taxon>
        <taxon>Chordata</taxon>
        <taxon>Craniata</taxon>
        <taxon>Vertebrata</taxon>
        <taxon>Euteleostomi</taxon>
        <taxon>Mammalia</taxon>
        <taxon>Eutheria</taxon>
        <taxon>Euarchontoglires</taxon>
        <taxon>Primates</taxon>
        <taxon>Haplorrhini</taxon>
        <taxon>Platyrrhini</taxon>
        <taxon>Cebidae</taxon>
        <taxon>Saimiriinae</taxon>
        <taxon>Saimiri</taxon>
    </lineage>
</organism>
<dbReference type="STRING" id="39432.ENSSBOP00000039346"/>
<dbReference type="SMART" id="SM00301">
    <property type="entry name" value="DM"/>
    <property type="match status" value="1"/>
</dbReference>
<dbReference type="GO" id="GO:0046872">
    <property type="term" value="F:metal ion binding"/>
    <property type="evidence" value="ECO:0007669"/>
    <property type="project" value="UniProtKB-KW"/>
</dbReference>
<dbReference type="GeneTree" id="ENSGT00940000161912"/>
<dbReference type="Proteomes" id="UP000233220">
    <property type="component" value="Unplaced"/>
</dbReference>
<evidence type="ECO:0000313" key="9">
    <source>
        <dbReference type="Ensembl" id="ENSSBOP00000039346.1"/>
    </source>
</evidence>
<evidence type="ECO:0000256" key="2">
    <source>
        <dbReference type="ARBA" id="ARBA00022723"/>
    </source>
</evidence>
<feature type="region of interest" description="Disordered" evidence="7">
    <location>
        <begin position="179"/>
        <end position="277"/>
    </location>
</feature>
<feature type="compositionally biased region" description="Low complexity" evidence="7">
    <location>
        <begin position="268"/>
        <end position="277"/>
    </location>
</feature>
<dbReference type="Ensembl" id="ENSSBOT00000056306.1">
    <property type="protein sequence ID" value="ENSSBOP00000039346.1"/>
    <property type="gene ID" value="ENSSBOG00000035715.1"/>
</dbReference>
<dbReference type="GO" id="GO:0007548">
    <property type="term" value="P:sex differentiation"/>
    <property type="evidence" value="ECO:0007669"/>
    <property type="project" value="TreeGrafter"/>
</dbReference>
<evidence type="ECO:0000256" key="1">
    <source>
        <dbReference type="ARBA" id="ARBA00006834"/>
    </source>
</evidence>
<dbReference type="PANTHER" id="PTHR12322:SF66">
    <property type="entry name" value="DOUBLESEX- AND MAB-3-RELATED TRANSCRIPTION FACTOR B1"/>
    <property type="match status" value="1"/>
</dbReference>